<evidence type="ECO:0000259" key="1">
    <source>
        <dbReference type="PROSITE" id="PS50943"/>
    </source>
</evidence>
<sequence length="88" mass="10058">MPRQRRAQTIDDSEAQHLAALGARIRLLRQQRDLGLEELAARAGLHRTHLWKIEKGKLNAGIISYMRIARELQMTGEELFSILDLPLS</sequence>
<dbReference type="EMBL" id="BNAJ01000012">
    <property type="protein sequence ID" value="GHF58659.1"/>
    <property type="molecule type" value="Genomic_DNA"/>
</dbReference>
<reference evidence="2" key="1">
    <citation type="journal article" date="2014" name="Int. J. Syst. Evol. Microbiol.">
        <title>Complete genome of a new Firmicutes species belonging to the dominant human colonic microbiota ('Ruminococcus bicirculans') reveals two chromosomes and a selective capacity to utilize plant glucans.</title>
        <authorList>
            <consortium name="NISC Comparative Sequencing Program"/>
            <person name="Wegmann U."/>
            <person name="Louis P."/>
            <person name="Goesmann A."/>
            <person name="Henrissat B."/>
            <person name="Duncan S.H."/>
            <person name="Flint H.J."/>
        </authorList>
    </citation>
    <scope>NUCLEOTIDE SEQUENCE</scope>
    <source>
        <strain evidence="2">CGMCC 1.18437</strain>
    </source>
</reference>
<dbReference type="Proteomes" id="UP000619376">
    <property type="component" value="Unassembled WGS sequence"/>
</dbReference>
<dbReference type="SUPFAM" id="SSF47413">
    <property type="entry name" value="lambda repressor-like DNA-binding domains"/>
    <property type="match status" value="1"/>
</dbReference>
<evidence type="ECO:0000313" key="5">
    <source>
        <dbReference type="Proteomes" id="UP000619376"/>
    </source>
</evidence>
<comment type="caution">
    <text evidence="3">The sequence shown here is derived from an EMBL/GenBank/DDBJ whole genome shotgun (WGS) entry which is preliminary data.</text>
</comment>
<reference evidence="3 4" key="3">
    <citation type="submission" date="2020-08" db="EMBL/GenBank/DDBJ databases">
        <title>Genomic Encyclopedia of Type Strains, Phase IV (KMG-IV): sequencing the most valuable type-strain genomes for metagenomic binning, comparative biology and taxonomic classification.</title>
        <authorList>
            <person name="Goeker M."/>
        </authorList>
    </citation>
    <scope>NUCLEOTIDE SEQUENCE [LARGE SCALE GENOMIC DNA]</scope>
    <source>
        <strain evidence="3 4">DSM 27521</strain>
    </source>
</reference>
<reference evidence="5" key="2">
    <citation type="journal article" date="2019" name="Int. J. Syst. Evol. Microbiol.">
        <title>The Global Catalogue of Microorganisms (GCM) 10K type strain sequencing project: providing services to taxonomists for standard genome sequencing and annotation.</title>
        <authorList>
            <consortium name="The Broad Institute Genomics Platform"/>
            <consortium name="The Broad Institute Genome Sequencing Center for Infectious Disease"/>
            <person name="Wu L."/>
            <person name="Ma J."/>
        </authorList>
    </citation>
    <scope>NUCLEOTIDE SEQUENCE [LARGE SCALE GENOMIC DNA]</scope>
    <source>
        <strain evidence="5">CGMCC 1.18437</strain>
    </source>
</reference>
<dbReference type="AlphaFoldDB" id="A0A7W8KI42"/>
<dbReference type="GO" id="GO:0003677">
    <property type="term" value="F:DNA binding"/>
    <property type="evidence" value="ECO:0007669"/>
    <property type="project" value="InterPro"/>
</dbReference>
<evidence type="ECO:0000313" key="4">
    <source>
        <dbReference type="Proteomes" id="UP000539473"/>
    </source>
</evidence>
<proteinExistence type="predicted"/>
<reference evidence="2" key="4">
    <citation type="submission" date="2024-05" db="EMBL/GenBank/DDBJ databases">
        <authorList>
            <person name="Sun Q."/>
            <person name="Zhou Y."/>
        </authorList>
    </citation>
    <scope>NUCLEOTIDE SEQUENCE</scope>
    <source>
        <strain evidence="2">CGMCC 1.18437</strain>
    </source>
</reference>
<dbReference type="RefSeq" id="WP_184115142.1">
    <property type="nucleotide sequence ID" value="NZ_BNAJ01000012.1"/>
</dbReference>
<dbReference type="InterPro" id="IPR001387">
    <property type="entry name" value="Cro/C1-type_HTH"/>
</dbReference>
<dbReference type="InterPro" id="IPR010982">
    <property type="entry name" value="Lambda_DNA-bd_dom_sf"/>
</dbReference>
<feature type="domain" description="HTH cro/C1-type" evidence="1">
    <location>
        <begin position="25"/>
        <end position="79"/>
    </location>
</feature>
<name>A0A7W8KI42_9DEIO</name>
<dbReference type="Gene3D" id="1.10.260.40">
    <property type="entry name" value="lambda repressor-like DNA-binding domains"/>
    <property type="match status" value="1"/>
</dbReference>
<dbReference type="PROSITE" id="PS50943">
    <property type="entry name" value="HTH_CROC1"/>
    <property type="match status" value="1"/>
</dbReference>
<dbReference type="Proteomes" id="UP000539473">
    <property type="component" value="Unassembled WGS sequence"/>
</dbReference>
<dbReference type="SMART" id="SM00530">
    <property type="entry name" value="HTH_XRE"/>
    <property type="match status" value="1"/>
</dbReference>
<dbReference type="CDD" id="cd00093">
    <property type="entry name" value="HTH_XRE"/>
    <property type="match status" value="1"/>
</dbReference>
<protein>
    <submittedName>
        <fullName evidence="3">Transcriptional regulator with XRE-family HTH domain</fullName>
    </submittedName>
</protein>
<organism evidence="3 4">
    <name type="scientific">Deinococcus metalli</name>
    <dbReference type="NCBI Taxonomy" id="1141878"/>
    <lineage>
        <taxon>Bacteria</taxon>
        <taxon>Thermotogati</taxon>
        <taxon>Deinococcota</taxon>
        <taxon>Deinococci</taxon>
        <taxon>Deinococcales</taxon>
        <taxon>Deinococcaceae</taxon>
        <taxon>Deinococcus</taxon>
    </lineage>
</organism>
<accession>A0A7W8KI42</accession>
<evidence type="ECO:0000313" key="2">
    <source>
        <dbReference type="EMBL" id="GHF58659.1"/>
    </source>
</evidence>
<evidence type="ECO:0000313" key="3">
    <source>
        <dbReference type="EMBL" id="MBB5378565.1"/>
    </source>
</evidence>
<dbReference type="EMBL" id="JACHFK010000013">
    <property type="protein sequence ID" value="MBB5378565.1"/>
    <property type="molecule type" value="Genomic_DNA"/>
</dbReference>
<gene>
    <name evidence="2" type="ORF">GCM10017781_38680</name>
    <name evidence="3" type="ORF">HNQ07_004072</name>
</gene>
<dbReference type="Pfam" id="PF13560">
    <property type="entry name" value="HTH_31"/>
    <property type="match status" value="1"/>
</dbReference>
<keyword evidence="5" id="KW-1185">Reference proteome</keyword>